<name>A0A388TF12_9BACT</name>
<evidence type="ECO:0000313" key="3">
    <source>
        <dbReference type="Proteomes" id="UP000275925"/>
    </source>
</evidence>
<evidence type="ECO:0000313" key="2">
    <source>
        <dbReference type="EMBL" id="GBR75634.1"/>
    </source>
</evidence>
<dbReference type="SUPFAM" id="SSF48208">
    <property type="entry name" value="Six-hairpin glycosidases"/>
    <property type="match status" value="1"/>
</dbReference>
<protein>
    <submittedName>
        <fullName evidence="2">Glycosyl hydrolases family 15</fullName>
    </submittedName>
</protein>
<dbReference type="InterPro" id="IPR012341">
    <property type="entry name" value="6hp_glycosidase-like_sf"/>
</dbReference>
<gene>
    <name evidence="2" type="ORF">NO2_0288</name>
</gene>
<dbReference type="GO" id="GO:0016787">
    <property type="term" value="F:hydrolase activity"/>
    <property type="evidence" value="ECO:0007669"/>
    <property type="project" value="UniProtKB-KW"/>
</dbReference>
<dbReference type="AlphaFoldDB" id="A0A388TF12"/>
<proteinExistence type="predicted"/>
<keyword evidence="1" id="KW-1133">Transmembrane helix</keyword>
<keyword evidence="3" id="KW-1185">Reference proteome</keyword>
<comment type="caution">
    <text evidence="2">The sequence shown here is derived from an EMBL/GenBank/DDBJ whole genome shotgun (WGS) entry which is preliminary data.</text>
</comment>
<dbReference type="InterPro" id="IPR008928">
    <property type="entry name" value="6-hairpin_glycosidase_sf"/>
</dbReference>
<dbReference type="Gene3D" id="1.50.10.10">
    <property type="match status" value="1"/>
</dbReference>
<keyword evidence="2" id="KW-0378">Hydrolase</keyword>
<accession>A0A388TF12</accession>
<dbReference type="Proteomes" id="UP000275925">
    <property type="component" value="Unassembled WGS sequence"/>
</dbReference>
<keyword evidence="1" id="KW-0472">Membrane</keyword>
<dbReference type="EMBL" id="BGZO01000005">
    <property type="protein sequence ID" value="GBR75634.1"/>
    <property type="molecule type" value="Genomic_DNA"/>
</dbReference>
<dbReference type="GO" id="GO:0005975">
    <property type="term" value="P:carbohydrate metabolic process"/>
    <property type="evidence" value="ECO:0007669"/>
    <property type="project" value="InterPro"/>
</dbReference>
<keyword evidence="1" id="KW-0812">Transmembrane</keyword>
<feature type="transmembrane region" description="Helical" evidence="1">
    <location>
        <begin position="12"/>
        <end position="32"/>
    </location>
</feature>
<evidence type="ECO:0000256" key="1">
    <source>
        <dbReference type="SAM" id="Phobius"/>
    </source>
</evidence>
<sequence>MRVKEFLIAKALYLVGLGFISDYVFAFLSIGYSSGEPIPKVLMDFNILNIVRGLFTRFVVSTNLDWIWPYWMVKQFYATSEGFSARGFNPASINTNYRNWTGIGDLDSEYEATIDPRGLTTPYFNSWSLDTWLQIGDKVYSPAQEEHCEQTLLHNLPIVVTTTAYEKKIQMTSTVFAKDFGDLKTVAYQRTELKNLTKTTQSFCFSWAFRPYNNDGIALIRTLDFRDNGDVYINGSLAAVILQIPNGTTTSSLSRGDVKLFFDEAKSNGKITDYRKSRVGMATGLCVYHVTLPPGKSAAFEARLPVDKKIVQKLRQKKFSAAYSEQVRQGNYAALLQEHLGNWQKKMQSGLRIAVPDAKIQDCFEANKAFMLMFYDNTYITPGPSTYHEFWFRDATYLLNGLDKLGFHQETRNVLNTFRKRILASGLFHSQQGEWDSNGQAIWTLMEHYRLTGDKDFLKENYDIIKRGAQWIIGKAQTNLNLHPGYRNIMPPGLSAEHFGLNDYYYWDDFWSLAGLQSAVQACEELQKKGSSLSRGLAKLQNAVNTSLLYAEAHLGQPIMPISPSRRMDSAAVGCLSAYYPCRVYAADDQRLVNTVKYLQEKCFIRGGFFHDVNHSGYGTYLTMHIAQCYIGQRSAKALEILGWLLKVASPTWCWPEAIHPRTLGGTIGDGHHGWAAADFCLLVRNMLYLEENNDLLITPVVPARWYKGEKISVSKAATYFGELNYTIASSARGATLTLQPRFTRRPRRIAWVVPVPYRKVLVDGQIYHGEEISVPARTKQIQIFY</sequence>
<organism evidence="2 3">
    <name type="scientific">Candidatus Termititenax persephonae</name>
    <dbReference type="NCBI Taxonomy" id="2218525"/>
    <lineage>
        <taxon>Bacteria</taxon>
        <taxon>Bacillati</taxon>
        <taxon>Candidatus Margulisiibacteriota</taxon>
        <taxon>Candidatus Termititenacia</taxon>
        <taxon>Candidatus Termititenacales</taxon>
        <taxon>Candidatus Termititenacaceae</taxon>
        <taxon>Candidatus Termititenax</taxon>
    </lineage>
</organism>
<reference evidence="2 3" key="1">
    <citation type="journal article" date="2019" name="ISME J.">
        <title>Genome analyses of uncultured TG2/ZB3 bacteria in 'Margulisbacteria' specifically attached to ectosymbiotic spirochetes of protists in the termite gut.</title>
        <authorList>
            <person name="Utami Y.D."/>
            <person name="Kuwahara H."/>
            <person name="Igai K."/>
            <person name="Murakami T."/>
            <person name="Sugaya K."/>
            <person name="Morikawa T."/>
            <person name="Nagura Y."/>
            <person name="Yuki M."/>
            <person name="Deevong P."/>
            <person name="Inoue T."/>
            <person name="Kihara K."/>
            <person name="Lo N."/>
            <person name="Yamada A."/>
            <person name="Ohkuma M."/>
            <person name="Hongoh Y."/>
        </authorList>
    </citation>
    <scope>NUCLEOTIDE SEQUENCE [LARGE SCALE GENOMIC DNA]</scope>
    <source>
        <strain evidence="2">NkOx7-02</strain>
    </source>
</reference>